<feature type="coiled-coil region" evidence="1">
    <location>
        <begin position="267"/>
        <end position="294"/>
    </location>
</feature>
<dbReference type="RefSeq" id="WP_009138359.1">
    <property type="nucleotide sequence ID" value="NZ_JH815198.1"/>
</dbReference>
<feature type="region of interest" description="Disordered" evidence="2">
    <location>
        <begin position="204"/>
        <end position="227"/>
    </location>
</feature>
<evidence type="ECO:0000256" key="3">
    <source>
        <dbReference type="SAM" id="Phobius"/>
    </source>
</evidence>
<keyword evidence="3" id="KW-0472">Membrane</keyword>
<gene>
    <name evidence="4" type="ORF">HMPREF9451_00119</name>
</gene>
<feature type="compositionally biased region" description="Low complexity" evidence="2">
    <location>
        <begin position="67"/>
        <end position="90"/>
    </location>
</feature>
<evidence type="ECO:0000256" key="1">
    <source>
        <dbReference type="SAM" id="Coils"/>
    </source>
</evidence>
<feature type="compositionally biased region" description="Polar residues" evidence="2">
    <location>
        <begin position="105"/>
        <end position="121"/>
    </location>
</feature>
<evidence type="ECO:0000313" key="5">
    <source>
        <dbReference type="Proteomes" id="UP000006069"/>
    </source>
</evidence>
<keyword evidence="5" id="KW-1185">Reference proteome</keyword>
<feature type="compositionally biased region" description="Basic and acidic residues" evidence="2">
    <location>
        <begin position="151"/>
        <end position="170"/>
    </location>
</feature>
<reference evidence="4 5" key="1">
    <citation type="submission" date="2012-08" db="EMBL/GenBank/DDBJ databases">
        <title>The Genome Sequence of Slackia piriformis YIT 12062.</title>
        <authorList>
            <consortium name="The Broad Institute Genome Sequencing Platform"/>
            <person name="Earl A."/>
            <person name="Ward D."/>
            <person name="Feldgarden M."/>
            <person name="Gevers D."/>
            <person name="Morotomi M."/>
            <person name="Walker B."/>
            <person name="Young S.K."/>
            <person name="Zeng Q."/>
            <person name="Gargeya S."/>
            <person name="Fitzgerald M."/>
            <person name="Haas B."/>
            <person name="Abouelleil A."/>
            <person name="Alvarado L."/>
            <person name="Arachchi H.M."/>
            <person name="Berlin A.M."/>
            <person name="Chapman S.B."/>
            <person name="Goldberg J."/>
            <person name="Griggs A."/>
            <person name="Gujja S."/>
            <person name="Hansen M."/>
            <person name="Howarth C."/>
            <person name="Imamovic A."/>
            <person name="Larimer J."/>
            <person name="McCowen C."/>
            <person name="Montmayeur A."/>
            <person name="Murphy C."/>
            <person name="Neiman D."/>
            <person name="Pearson M."/>
            <person name="Priest M."/>
            <person name="Roberts A."/>
            <person name="Saif S."/>
            <person name="Shea T."/>
            <person name="Sisk P."/>
            <person name="Sykes S."/>
            <person name="Wortman J."/>
            <person name="Nusbaum C."/>
            <person name="Birren B."/>
        </authorList>
    </citation>
    <scope>NUCLEOTIDE SEQUENCE [LARGE SCALE GENOMIC DNA]</scope>
    <source>
        <strain evidence="4 5">YIT 12062</strain>
    </source>
</reference>
<evidence type="ECO:0000256" key="2">
    <source>
        <dbReference type="SAM" id="MobiDB-lite"/>
    </source>
</evidence>
<dbReference type="Proteomes" id="UP000006069">
    <property type="component" value="Unassembled WGS sequence"/>
</dbReference>
<dbReference type="PATRIC" id="fig|742818.3.peg.130"/>
<accession>K0YML3</accession>
<feature type="compositionally biased region" description="Low complexity" evidence="2">
    <location>
        <begin position="21"/>
        <end position="30"/>
    </location>
</feature>
<protein>
    <recommendedName>
        <fullName evidence="6">Cell division protein FtsL</fullName>
    </recommendedName>
</protein>
<dbReference type="InParanoid" id="K0YML3"/>
<feature type="compositionally biased region" description="Basic and acidic residues" evidence="2">
    <location>
        <begin position="122"/>
        <end position="131"/>
    </location>
</feature>
<keyword evidence="3" id="KW-1133">Transmembrane helix</keyword>
<feature type="region of interest" description="Disordered" evidence="2">
    <location>
        <begin position="361"/>
        <end position="404"/>
    </location>
</feature>
<comment type="caution">
    <text evidence="4">The sequence shown here is derived from an EMBL/GenBank/DDBJ whole genome shotgun (WGS) entry which is preliminary data.</text>
</comment>
<evidence type="ECO:0008006" key="6">
    <source>
        <dbReference type="Google" id="ProtNLM"/>
    </source>
</evidence>
<evidence type="ECO:0000313" key="4">
    <source>
        <dbReference type="EMBL" id="EJZ84518.1"/>
    </source>
</evidence>
<feature type="compositionally biased region" description="Low complexity" evidence="2">
    <location>
        <begin position="380"/>
        <end position="396"/>
    </location>
</feature>
<organism evidence="4 5">
    <name type="scientific">Slackia piriformis YIT 12062</name>
    <dbReference type="NCBI Taxonomy" id="742818"/>
    <lineage>
        <taxon>Bacteria</taxon>
        <taxon>Bacillati</taxon>
        <taxon>Actinomycetota</taxon>
        <taxon>Coriobacteriia</taxon>
        <taxon>Eggerthellales</taxon>
        <taxon>Eggerthellaceae</taxon>
        <taxon>Slackia</taxon>
    </lineage>
</organism>
<feature type="region of interest" description="Disordered" evidence="2">
    <location>
        <begin position="21"/>
        <end position="170"/>
    </location>
</feature>
<dbReference type="InterPro" id="IPR007060">
    <property type="entry name" value="FtsL/DivIC"/>
</dbReference>
<dbReference type="Pfam" id="PF04977">
    <property type="entry name" value="DivIC"/>
    <property type="match status" value="1"/>
</dbReference>
<sequence>MAHPGNTNIIPFDDVKHMASSRNVRSASVRRNGRADAAVGEAMPSAREDGRSSARYAASGGYGVSARTGVSSSYGASSSSFSSRVSTGRSTDIHLAGSARPSVRNARSNSTFSYIPGSSSRTRFDEAVREEPADDIFAPRAALEAYEEESGERSKRSSSDRGKARAKQRAEKMFTRQFGADDRDRQETSRAAVYKAEMGKSHKRAFENLGGSTSSRKRSSASSEGKKASRIVTPRLAIVLGSLLCIVMALVFLYPTTRQYYLELREQSRLQAEYDALSARNAAMESEIEHLKTDEGIKDAARTELGWVEEGETAGVVQGLDQEGSSQKDESINAQVKSGSVPAPETWYSPMLDAFFGYVDPASAKTDNTDMSNVHDVASDEGASASSDGEGSSGEASSEEKSDS</sequence>
<dbReference type="HOGENOM" id="CLU_681333_0_0_11"/>
<keyword evidence="3" id="KW-0812">Transmembrane</keyword>
<dbReference type="AlphaFoldDB" id="K0YML3"/>
<dbReference type="EMBL" id="ADMD01000001">
    <property type="protein sequence ID" value="EJZ84518.1"/>
    <property type="molecule type" value="Genomic_DNA"/>
</dbReference>
<feature type="transmembrane region" description="Helical" evidence="3">
    <location>
        <begin position="236"/>
        <end position="255"/>
    </location>
</feature>
<name>K0YML3_9ACTN</name>
<proteinExistence type="predicted"/>
<keyword evidence="1" id="KW-0175">Coiled coil</keyword>
<dbReference type="eggNOG" id="COG2919">
    <property type="taxonomic scope" value="Bacteria"/>
</dbReference>